<dbReference type="AlphaFoldDB" id="A0AAV0IM75"/>
<protein>
    <recommendedName>
        <fullName evidence="6">Pentatricopeptide repeat-containing protein</fullName>
    </recommendedName>
</protein>
<feature type="non-terminal residue" evidence="4">
    <location>
        <position position="1"/>
    </location>
</feature>
<dbReference type="PANTHER" id="PTHR47874:SF6">
    <property type="entry name" value="PENTATRICOPEPTIDE REPEAT-CONTAINING PROTEIN"/>
    <property type="match status" value="1"/>
</dbReference>
<evidence type="ECO:0000313" key="5">
    <source>
        <dbReference type="Proteomes" id="UP001154282"/>
    </source>
</evidence>
<keyword evidence="5" id="KW-1185">Reference proteome</keyword>
<dbReference type="GO" id="GO:0003729">
    <property type="term" value="F:mRNA binding"/>
    <property type="evidence" value="ECO:0007669"/>
    <property type="project" value="InterPro"/>
</dbReference>
<dbReference type="EMBL" id="CAMGYJ010000004">
    <property type="protein sequence ID" value="CAI0398517.1"/>
    <property type="molecule type" value="Genomic_DNA"/>
</dbReference>
<feature type="repeat" description="PPR" evidence="3">
    <location>
        <begin position="370"/>
        <end position="404"/>
    </location>
</feature>
<dbReference type="PANTHER" id="PTHR47874">
    <property type="entry name" value="EXPRESSED PROTEIN"/>
    <property type="match status" value="1"/>
</dbReference>
<feature type="repeat" description="PPR" evidence="3">
    <location>
        <begin position="229"/>
        <end position="263"/>
    </location>
</feature>
<dbReference type="Proteomes" id="UP001154282">
    <property type="component" value="Unassembled WGS sequence"/>
</dbReference>
<dbReference type="Gene3D" id="1.25.40.10">
    <property type="entry name" value="Tetratricopeptide repeat domain"/>
    <property type="match status" value="4"/>
</dbReference>
<dbReference type="PROSITE" id="PS51375">
    <property type="entry name" value="PPR"/>
    <property type="match status" value="9"/>
</dbReference>
<evidence type="ECO:0000256" key="2">
    <source>
        <dbReference type="ARBA" id="ARBA00022737"/>
    </source>
</evidence>
<feature type="repeat" description="PPR" evidence="3">
    <location>
        <begin position="158"/>
        <end position="192"/>
    </location>
</feature>
<feature type="repeat" description="PPR" evidence="3">
    <location>
        <begin position="335"/>
        <end position="369"/>
    </location>
</feature>
<evidence type="ECO:0000256" key="3">
    <source>
        <dbReference type="PROSITE-ProRule" id="PRU00708"/>
    </source>
</evidence>
<accession>A0AAV0IM75</accession>
<comment type="similarity">
    <text evidence="1">Belongs to the PPR family. P subfamily.</text>
</comment>
<dbReference type="InterPro" id="IPR002885">
    <property type="entry name" value="PPR_rpt"/>
</dbReference>
<name>A0AAV0IM75_9ROSI</name>
<evidence type="ECO:0008006" key="6">
    <source>
        <dbReference type="Google" id="ProtNLM"/>
    </source>
</evidence>
<gene>
    <name evidence="4" type="ORF">LITE_LOCUS9935</name>
</gene>
<dbReference type="InterPro" id="IPR044179">
    <property type="entry name" value="PPR5-like"/>
</dbReference>
<feature type="repeat" description="PPR" evidence="3">
    <location>
        <begin position="264"/>
        <end position="298"/>
    </location>
</feature>
<dbReference type="Pfam" id="PF13812">
    <property type="entry name" value="PPR_3"/>
    <property type="match status" value="3"/>
</dbReference>
<proteinExistence type="inferred from homology"/>
<feature type="repeat" description="PPR" evidence="3">
    <location>
        <begin position="193"/>
        <end position="223"/>
    </location>
</feature>
<organism evidence="4 5">
    <name type="scientific">Linum tenue</name>
    <dbReference type="NCBI Taxonomy" id="586396"/>
    <lineage>
        <taxon>Eukaryota</taxon>
        <taxon>Viridiplantae</taxon>
        <taxon>Streptophyta</taxon>
        <taxon>Embryophyta</taxon>
        <taxon>Tracheophyta</taxon>
        <taxon>Spermatophyta</taxon>
        <taxon>Magnoliopsida</taxon>
        <taxon>eudicotyledons</taxon>
        <taxon>Gunneridae</taxon>
        <taxon>Pentapetalae</taxon>
        <taxon>rosids</taxon>
        <taxon>fabids</taxon>
        <taxon>Malpighiales</taxon>
        <taxon>Linaceae</taxon>
        <taxon>Linum</taxon>
    </lineage>
</organism>
<sequence>HNLRFRRTSPTSFILRQAKEKKGKRLRRLAAGAMQLNTASFSWSVWVSSPPATLSTGNLTEARADSGTPFITTVQCSKRNTQLVRTGLQKPIKKTLSNILRTEAAIKAIEQKANSNKHNTLWPKAVLDALDDAISDDSWESALKILGLLRKQQWYEPRSRIYSRLMMMLGRCRQPEQASLLFEMMRCDGLKPTIDVYTGLVSAYGQSGRFQEAFSIIDEMKSVCDCKPDVYTYSVLLNSCTKVHRFDLIRRILDEMSYLGIEASTVTFNTIVDGYGKAGMFAEMENSLAEMLENGCSVPDVFTLNSVVGAYGGSGQIEKMQEKYDEFQLMGINPDIKTFNILIRSYGKAGMHKKMISVLKFMKKRFFSPTIVTHNVILETYGKGGYIYEMDQYFKNMKHQGVKPNSITYCSLVSAYSKAGDMMKVDSILRQVENSDVLLDTPFFNSVISAYGRAGELDKMEELFSAMEEKNCKADYITYATMIQAYNDQGMTKAAENLEKKMLAARKSSGSKLLKE</sequence>
<evidence type="ECO:0000256" key="1">
    <source>
        <dbReference type="ARBA" id="ARBA00007626"/>
    </source>
</evidence>
<reference evidence="4" key="1">
    <citation type="submission" date="2022-08" db="EMBL/GenBank/DDBJ databases">
        <authorList>
            <person name="Gutierrez-Valencia J."/>
        </authorList>
    </citation>
    <scope>NUCLEOTIDE SEQUENCE</scope>
</reference>
<dbReference type="Pfam" id="PF13041">
    <property type="entry name" value="PPR_2"/>
    <property type="match status" value="2"/>
</dbReference>
<comment type="caution">
    <text evidence="4">The sequence shown here is derived from an EMBL/GenBank/DDBJ whole genome shotgun (WGS) entry which is preliminary data.</text>
</comment>
<dbReference type="Pfam" id="PF01535">
    <property type="entry name" value="PPR"/>
    <property type="match status" value="1"/>
</dbReference>
<keyword evidence="2" id="KW-0677">Repeat</keyword>
<dbReference type="NCBIfam" id="TIGR00756">
    <property type="entry name" value="PPR"/>
    <property type="match status" value="7"/>
</dbReference>
<feature type="repeat" description="PPR" evidence="3">
    <location>
        <begin position="300"/>
        <end position="334"/>
    </location>
</feature>
<evidence type="ECO:0000313" key="4">
    <source>
        <dbReference type="EMBL" id="CAI0398517.1"/>
    </source>
</evidence>
<dbReference type="InterPro" id="IPR011990">
    <property type="entry name" value="TPR-like_helical_dom_sf"/>
</dbReference>
<feature type="repeat" description="PPR" evidence="3">
    <location>
        <begin position="405"/>
        <end position="439"/>
    </location>
</feature>
<feature type="repeat" description="PPR" evidence="3">
    <location>
        <begin position="440"/>
        <end position="474"/>
    </location>
</feature>